<accession>A0ABT5THI3</accession>
<evidence type="ECO:0000313" key="4">
    <source>
        <dbReference type="Proteomes" id="UP001213691"/>
    </source>
</evidence>
<evidence type="ECO:0000313" key="3">
    <source>
        <dbReference type="EMBL" id="MDD8058077.1"/>
    </source>
</evidence>
<evidence type="ECO:0000259" key="2">
    <source>
        <dbReference type="Pfam" id="PF02579"/>
    </source>
</evidence>
<dbReference type="InterPro" id="IPR036105">
    <property type="entry name" value="DiNase_FeMo-co_biosyn_sf"/>
</dbReference>
<keyword evidence="1" id="KW-0535">Nitrogen fixation</keyword>
<feature type="domain" description="Dinitrogenase iron-molybdenum cofactor biosynthesis" evidence="2">
    <location>
        <begin position="9"/>
        <end position="88"/>
    </location>
</feature>
<keyword evidence="4" id="KW-1185">Reference proteome</keyword>
<dbReference type="RefSeq" id="WP_238103656.1">
    <property type="nucleotide sequence ID" value="NZ_JAQQPZ010000001.1"/>
</dbReference>
<evidence type="ECO:0000256" key="1">
    <source>
        <dbReference type="ARBA" id="ARBA00023231"/>
    </source>
</evidence>
<sequence length="175" mass="19078">MITAIPIKDDHIANHFSRADSMIIINENAEVIASFANPALTEGCDGKKQLLSLIVAHGAERVIVRNIGQQLLTKMLNHQLKVFHVKNGRTAINDLAHDHLPQCEQFSDAIQGRPSIKHLAKQANGGCCGHEHGDGGCQGGHCGGHDHDASEMEVAEGMHFKRCCQKKHSFLGHNE</sequence>
<reference evidence="3 4" key="1">
    <citation type="submission" date="2023-02" db="EMBL/GenBank/DDBJ databases">
        <title>Genome sequence of Shewanella metallivivens ER-Te-42B-Light, sp. nov., enriched from sulfide tube worms (Riftia pachyptila) isolated from Explorer Ridge in the Pacific Ocean.</title>
        <authorList>
            <person name="Maltman C."/>
            <person name="Kuzyk S.B."/>
            <person name="Kyndt J.A."/>
            <person name="Yurkov V."/>
        </authorList>
    </citation>
    <scope>NUCLEOTIDE SEQUENCE [LARGE SCALE GENOMIC DNA]</scope>
    <source>
        <strain evidence="3 4">ER-Te-42B-Light</strain>
    </source>
</reference>
<organism evidence="3 4">
    <name type="scientific">Shewanella metallivivens</name>
    <dbReference type="NCBI Taxonomy" id="2872342"/>
    <lineage>
        <taxon>Bacteria</taxon>
        <taxon>Pseudomonadati</taxon>
        <taxon>Pseudomonadota</taxon>
        <taxon>Gammaproteobacteria</taxon>
        <taxon>Alteromonadales</taxon>
        <taxon>Shewanellaceae</taxon>
        <taxon>Shewanella</taxon>
    </lineage>
</organism>
<proteinExistence type="predicted"/>
<dbReference type="SUPFAM" id="SSF53146">
    <property type="entry name" value="Nitrogenase accessory factor-like"/>
    <property type="match status" value="1"/>
</dbReference>
<dbReference type="InterPro" id="IPR003731">
    <property type="entry name" value="Di-Nase_FeMo-co_biosynth"/>
</dbReference>
<gene>
    <name evidence="3" type="ORF">PQR79_02875</name>
</gene>
<dbReference type="EMBL" id="JAQQPZ010000001">
    <property type="protein sequence ID" value="MDD8058077.1"/>
    <property type="molecule type" value="Genomic_DNA"/>
</dbReference>
<dbReference type="Gene3D" id="3.30.420.130">
    <property type="entry name" value="Dinitrogenase iron-molybdenum cofactor biosynthesis domain"/>
    <property type="match status" value="1"/>
</dbReference>
<name>A0ABT5THI3_9GAMM</name>
<comment type="caution">
    <text evidence="3">The sequence shown here is derived from an EMBL/GenBank/DDBJ whole genome shotgun (WGS) entry which is preliminary data.</text>
</comment>
<protein>
    <submittedName>
        <fullName evidence="3">NifB/NifX family molybdenum-iron cluster-binding protein</fullName>
    </submittedName>
</protein>
<dbReference type="Proteomes" id="UP001213691">
    <property type="component" value="Unassembled WGS sequence"/>
</dbReference>
<dbReference type="Pfam" id="PF02579">
    <property type="entry name" value="Nitro_FeMo-Co"/>
    <property type="match status" value="1"/>
</dbReference>